<evidence type="ECO:0000259" key="2">
    <source>
        <dbReference type="Pfam" id="PF13439"/>
    </source>
</evidence>
<feature type="domain" description="Glycosyltransferase subfamily 4-like N-terminal" evidence="2">
    <location>
        <begin position="15"/>
        <end position="149"/>
    </location>
</feature>
<name>A0A1N7FLW6_9GAMM</name>
<dbReference type="InterPro" id="IPR028098">
    <property type="entry name" value="Glyco_trans_4-like_N"/>
</dbReference>
<evidence type="ECO:0000313" key="4">
    <source>
        <dbReference type="Proteomes" id="UP000187495"/>
    </source>
</evidence>
<feature type="domain" description="Glycosyl transferase family 1" evidence="1">
    <location>
        <begin position="193"/>
        <end position="356"/>
    </location>
</feature>
<organism evidence="3 4">
    <name type="scientific">Moraxella cuniculi DSM 21768</name>
    <dbReference type="NCBI Taxonomy" id="1122245"/>
    <lineage>
        <taxon>Bacteria</taxon>
        <taxon>Pseudomonadati</taxon>
        <taxon>Pseudomonadota</taxon>
        <taxon>Gammaproteobacteria</taxon>
        <taxon>Moraxellales</taxon>
        <taxon>Moraxellaceae</taxon>
        <taxon>Moraxella</taxon>
    </lineage>
</organism>
<evidence type="ECO:0000259" key="1">
    <source>
        <dbReference type="Pfam" id="PF00534"/>
    </source>
</evidence>
<dbReference type="EMBL" id="FTNU01000014">
    <property type="protein sequence ID" value="SIS01257.1"/>
    <property type="molecule type" value="Genomic_DNA"/>
</dbReference>
<dbReference type="GO" id="GO:0016757">
    <property type="term" value="F:glycosyltransferase activity"/>
    <property type="evidence" value="ECO:0007669"/>
    <property type="project" value="InterPro"/>
</dbReference>
<dbReference type="Gene3D" id="3.40.50.2000">
    <property type="entry name" value="Glycogen Phosphorylase B"/>
    <property type="match status" value="2"/>
</dbReference>
<dbReference type="InterPro" id="IPR001296">
    <property type="entry name" value="Glyco_trans_1"/>
</dbReference>
<dbReference type="RefSeq" id="WP_076555754.1">
    <property type="nucleotide sequence ID" value="NZ_FTNU01000014.1"/>
</dbReference>
<reference evidence="4" key="1">
    <citation type="submission" date="2017-01" db="EMBL/GenBank/DDBJ databases">
        <authorList>
            <person name="Varghese N."/>
            <person name="Submissions S."/>
        </authorList>
    </citation>
    <scope>NUCLEOTIDE SEQUENCE [LARGE SCALE GENOMIC DNA]</scope>
    <source>
        <strain evidence="4">DSM 21768</strain>
    </source>
</reference>
<dbReference type="Pfam" id="PF00534">
    <property type="entry name" value="Glycos_transf_1"/>
    <property type="match status" value="1"/>
</dbReference>
<proteinExistence type="predicted"/>
<keyword evidence="3" id="KW-0808">Transferase</keyword>
<protein>
    <submittedName>
        <fullName evidence="3">Glycosyltransferase involved in cell wall bisynthesis</fullName>
    </submittedName>
</protein>
<accession>A0A1N7FLW6</accession>
<dbReference type="GO" id="GO:1901135">
    <property type="term" value="P:carbohydrate derivative metabolic process"/>
    <property type="evidence" value="ECO:0007669"/>
    <property type="project" value="UniProtKB-ARBA"/>
</dbReference>
<evidence type="ECO:0000313" key="3">
    <source>
        <dbReference type="EMBL" id="SIS01257.1"/>
    </source>
</evidence>
<dbReference type="PANTHER" id="PTHR12526">
    <property type="entry name" value="GLYCOSYLTRANSFERASE"/>
    <property type="match status" value="1"/>
</dbReference>
<sequence>MKVLQLSSSLKHDEAERGIYAISHALIKSSDESIIIGCADEDSDLVVRLTRDGAIYHRLPMPKKSWWALVHIFSLRQIIKQHKPDVIHVHSRTPAWVLHWALRPYPAANRPKIVASLYGFYPLNSYSKALFDADVLIAASSSIKKHFDKIFAKIKSEKPHKLPQLECVSRGVDIRKYPYRHHSSVHWLQQTFAQFAELEHKKWLVFPTPIGAEYGQEWLIDILGNLQEKFPNIHAIVMDDDPNNRSHHCVAYEEFIQRLHALGLSQRVTFVGKNPPDMREWLSSANLVLALANRPESIGMTALQAIHLGTPIIGWAKGAFADILGDLYPQGLVKEQTAQALCKTVKFLLANPIRPAMTHDYVVDQMVGQTIAVYRRLHQSTSDAATPCQIF</sequence>
<dbReference type="STRING" id="34061.B0189_06265"/>
<dbReference type="Proteomes" id="UP000187495">
    <property type="component" value="Unassembled WGS sequence"/>
</dbReference>
<dbReference type="AlphaFoldDB" id="A0A1N7FLW6"/>
<dbReference type="Pfam" id="PF13439">
    <property type="entry name" value="Glyco_transf_4"/>
    <property type="match status" value="1"/>
</dbReference>
<keyword evidence="4" id="KW-1185">Reference proteome</keyword>
<dbReference type="SUPFAM" id="SSF53756">
    <property type="entry name" value="UDP-Glycosyltransferase/glycogen phosphorylase"/>
    <property type="match status" value="1"/>
</dbReference>
<gene>
    <name evidence="3" type="ORF">SAMN02745664_11424</name>
</gene>